<protein>
    <recommendedName>
        <fullName evidence="3">DUF1694 domain-containing protein</fullName>
    </recommendedName>
</protein>
<dbReference type="InterPro" id="IPR012543">
    <property type="entry name" value="DUF1694"/>
</dbReference>
<dbReference type="Proteomes" id="UP000051330">
    <property type="component" value="Unassembled WGS sequence"/>
</dbReference>
<dbReference type="PATRIC" id="fig|1423792.3.peg.1426"/>
<gene>
    <name evidence="1" type="ORF">FD09_GL001409</name>
</gene>
<keyword evidence="2" id="KW-1185">Reference proteome</keyword>
<evidence type="ECO:0000313" key="2">
    <source>
        <dbReference type="Proteomes" id="UP000051330"/>
    </source>
</evidence>
<accession>A0A0R1N980</accession>
<dbReference type="Gene3D" id="3.30.1330.30">
    <property type="match status" value="1"/>
</dbReference>
<evidence type="ECO:0008006" key="3">
    <source>
        <dbReference type="Google" id="ProtNLM"/>
    </source>
</evidence>
<name>A0A0R1N980_9LACO</name>
<dbReference type="Pfam" id="PF07997">
    <property type="entry name" value="DUF1694"/>
    <property type="match status" value="1"/>
</dbReference>
<dbReference type="AlphaFoldDB" id="A0A0R1N980"/>
<reference evidence="1 2" key="1">
    <citation type="journal article" date="2015" name="Genome Announc.">
        <title>Expanding the biotechnology potential of lactobacilli through comparative genomics of 213 strains and associated genera.</title>
        <authorList>
            <person name="Sun Z."/>
            <person name="Harris H.M."/>
            <person name="McCann A."/>
            <person name="Guo C."/>
            <person name="Argimon S."/>
            <person name="Zhang W."/>
            <person name="Yang X."/>
            <person name="Jeffery I.B."/>
            <person name="Cooney J.C."/>
            <person name="Kagawa T.F."/>
            <person name="Liu W."/>
            <person name="Song Y."/>
            <person name="Salvetti E."/>
            <person name="Wrobel A."/>
            <person name="Rasinkangas P."/>
            <person name="Parkhill J."/>
            <person name="Rea M.C."/>
            <person name="O'Sullivan O."/>
            <person name="Ritari J."/>
            <person name="Douillard F.P."/>
            <person name="Paul Ross R."/>
            <person name="Yang R."/>
            <person name="Briner A.E."/>
            <person name="Felis G.E."/>
            <person name="de Vos W.M."/>
            <person name="Barrangou R."/>
            <person name="Klaenhammer T.R."/>
            <person name="Caufield P.W."/>
            <person name="Cui Y."/>
            <person name="Zhang H."/>
            <person name="O'Toole P.W."/>
        </authorList>
    </citation>
    <scope>NUCLEOTIDE SEQUENCE [LARGE SCALE GENOMIC DNA]</scope>
    <source>
        <strain evidence="1 2">DSM 12744</strain>
    </source>
</reference>
<organism evidence="1 2">
    <name type="scientific">Schleiferilactobacillus perolens DSM 12744</name>
    <dbReference type="NCBI Taxonomy" id="1423792"/>
    <lineage>
        <taxon>Bacteria</taxon>
        <taxon>Bacillati</taxon>
        <taxon>Bacillota</taxon>
        <taxon>Bacilli</taxon>
        <taxon>Lactobacillales</taxon>
        <taxon>Lactobacillaceae</taxon>
        <taxon>Schleiferilactobacillus</taxon>
    </lineage>
</organism>
<sequence>MLYYSQIERGGLAMATDDVNQRIEDSALGGRQTKPDERRQYMGSLRERVFLAITVGQLADPAILTTFTQHCADYQGYTALLNGKVSNSIMGDYMKALNNKNVPFTLVNDPDTPADAAAMGVLIVAKDAINRSVINIKDLFPDTTNKPIEKKHKGFFESLF</sequence>
<comment type="caution">
    <text evidence="1">The sequence shown here is derived from an EMBL/GenBank/DDBJ whole genome shotgun (WGS) entry which is preliminary data.</text>
</comment>
<dbReference type="PIRSF" id="PIRSF034303">
    <property type="entry name" value="DUF1694"/>
    <property type="match status" value="1"/>
</dbReference>
<dbReference type="STRING" id="1423792.FD09_GL001409"/>
<dbReference type="InterPro" id="IPR029064">
    <property type="entry name" value="Ribosomal_eL30-like_sf"/>
</dbReference>
<dbReference type="EMBL" id="AZEC01000002">
    <property type="protein sequence ID" value="KRL14242.1"/>
    <property type="molecule type" value="Genomic_DNA"/>
</dbReference>
<proteinExistence type="predicted"/>
<evidence type="ECO:0000313" key="1">
    <source>
        <dbReference type="EMBL" id="KRL14242.1"/>
    </source>
</evidence>
<dbReference type="SUPFAM" id="SSF160515">
    <property type="entry name" value="YueI-like"/>
    <property type="match status" value="1"/>
</dbReference>